<accession>A0AAV2QAI8</accession>
<proteinExistence type="predicted"/>
<evidence type="ECO:0000313" key="1">
    <source>
        <dbReference type="EMBL" id="CAL4075530.1"/>
    </source>
</evidence>
<dbReference type="Proteomes" id="UP001497623">
    <property type="component" value="Unassembled WGS sequence"/>
</dbReference>
<dbReference type="Gene3D" id="2.80.10.50">
    <property type="match status" value="1"/>
</dbReference>
<reference evidence="1 2" key="1">
    <citation type="submission" date="2024-05" db="EMBL/GenBank/DDBJ databases">
        <authorList>
            <person name="Wallberg A."/>
        </authorList>
    </citation>
    <scope>NUCLEOTIDE SEQUENCE [LARGE SCALE GENOMIC DNA]</scope>
</reference>
<organism evidence="1 2">
    <name type="scientific">Meganyctiphanes norvegica</name>
    <name type="common">Northern krill</name>
    <name type="synonym">Thysanopoda norvegica</name>
    <dbReference type="NCBI Taxonomy" id="48144"/>
    <lineage>
        <taxon>Eukaryota</taxon>
        <taxon>Metazoa</taxon>
        <taxon>Ecdysozoa</taxon>
        <taxon>Arthropoda</taxon>
        <taxon>Crustacea</taxon>
        <taxon>Multicrustacea</taxon>
        <taxon>Malacostraca</taxon>
        <taxon>Eumalacostraca</taxon>
        <taxon>Eucarida</taxon>
        <taxon>Euphausiacea</taxon>
        <taxon>Euphausiidae</taxon>
        <taxon>Meganyctiphanes</taxon>
    </lineage>
</organism>
<protein>
    <submittedName>
        <fullName evidence="1">Uncharacterized protein</fullName>
    </submittedName>
</protein>
<gene>
    <name evidence="1" type="ORF">MNOR_LOCUS9796</name>
</gene>
<evidence type="ECO:0000313" key="2">
    <source>
        <dbReference type="Proteomes" id="UP001497623"/>
    </source>
</evidence>
<sequence>MAEFMIKHKATGKFIHIPELSNENDNTKLAFCDNVQDKMRFQFVPVERVWGYLKHVRSGKLVRPYEGNENPQDFTNLVIHSEPCNGALFAMDQINDIIWHKSGKFVHPQSVMDLPKEGTGLILHSKKAPTLELQIVSAENTDKEIFPKWI</sequence>
<feature type="non-terminal residue" evidence="1">
    <location>
        <position position="150"/>
    </location>
</feature>
<keyword evidence="2" id="KW-1185">Reference proteome</keyword>
<dbReference type="AlphaFoldDB" id="A0AAV2QAI8"/>
<name>A0AAV2QAI8_MEGNR</name>
<comment type="caution">
    <text evidence="1">The sequence shown here is derived from an EMBL/GenBank/DDBJ whole genome shotgun (WGS) entry which is preliminary data.</text>
</comment>
<dbReference type="EMBL" id="CAXKWB010004801">
    <property type="protein sequence ID" value="CAL4075530.1"/>
    <property type="molecule type" value="Genomic_DNA"/>
</dbReference>